<proteinExistence type="predicted"/>
<sequence>MGLLTVREATMGNKNAMGSFMLHNDIWSLRSGTNPGAIRWSMKRKTDEEKKKGDSGWCWREWWRRTRRRRFNWRRRWRQSRRLQTSSFNFSVARCCDRRSSATFAPTPASAADTPALALLLPVAAPAPVPHEQPKGKR</sequence>
<reference evidence="1" key="2">
    <citation type="submission" date="2018-05" db="EMBL/GenBank/DDBJ databases">
        <title>OgluRS3 (Oryza glumaepatula Reference Sequence Version 3).</title>
        <authorList>
            <person name="Zhang J."/>
            <person name="Kudrna D."/>
            <person name="Lee S."/>
            <person name="Talag J."/>
            <person name="Welchert J."/>
            <person name="Wing R.A."/>
        </authorList>
    </citation>
    <scope>NUCLEOTIDE SEQUENCE [LARGE SCALE GENOMIC DNA]</scope>
</reference>
<dbReference type="HOGENOM" id="CLU_1858370_0_0_1"/>
<keyword evidence="2" id="KW-1185">Reference proteome</keyword>
<dbReference type="AlphaFoldDB" id="A0A0E0AYC1"/>
<evidence type="ECO:0000313" key="2">
    <source>
        <dbReference type="Proteomes" id="UP000026961"/>
    </source>
</evidence>
<organism evidence="1">
    <name type="scientific">Oryza glumipatula</name>
    <dbReference type="NCBI Taxonomy" id="40148"/>
    <lineage>
        <taxon>Eukaryota</taxon>
        <taxon>Viridiplantae</taxon>
        <taxon>Streptophyta</taxon>
        <taxon>Embryophyta</taxon>
        <taxon>Tracheophyta</taxon>
        <taxon>Spermatophyta</taxon>
        <taxon>Magnoliopsida</taxon>
        <taxon>Liliopsida</taxon>
        <taxon>Poales</taxon>
        <taxon>Poaceae</taxon>
        <taxon>BOP clade</taxon>
        <taxon>Oryzoideae</taxon>
        <taxon>Oryzeae</taxon>
        <taxon>Oryzinae</taxon>
        <taxon>Oryza</taxon>
    </lineage>
</organism>
<evidence type="ECO:0000313" key="1">
    <source>
        <dbReference type="EnsemblPlants" id="OGLUM08G23430.1"/>
    </source>
</evidence>
<accession>A0A0E0AYC1</accession>
<dbReference type="Gramene" id="OGLUM08G23430.1">
    <property type="protein sequence ID" value="OGLUM08G23430.1"/>
    <property type="gene ID" value="OGLUM08G23430"/>
</dbReference>
<name>A0A0E0AYC1_9ORYZ</name>
<reference evidence="1" key="1">
    <citation type="submission" date="2015-04" db="UniProtKB">
        <authorList>
            <consortium name="EnsemblPlants"/>
        </authorList>
    </citation>
    <scope>IDENTIFICATION</scope>
</reference>
<protein>
    <submittedName>
        <fullName evidence="1">Uncharacterized protein</fullName>
    </submittedName>
</protein>
<dbReference type="Proteomes" id="UP000026961">
    <property type="component" value="Chromosome 8"/>
</dbReference>
<dbReference type="EnsemblPlants" id="OGLUM08G23430.1">
    <property type="protein sequence ID" value="OGLUM08G23430.1"/>
    <property type="gene ID" value="OGLUM08G23430"/>
</dbReference>